<gene>
    <name evidence="2" type="ORF">PCOR1329_LOCUS59411</name>
</gene>
<accession>A0ABN9VMU8</accession>
<feature type="compositionally biased region" description="Gly residues" evidence="1">
    <location>
        <begin position="130"/>
        <end position="139"/>
    </location>
</feature>
<feature type="compositionally biased region" description="Basic and acidic residues" evidence="1">
    <location>
        <begin position="174"/>
        <end position="185"/>
    </location>
</feature>
<dbReference type="EMBL" id="CAUYUJ010017405">
    <property type="protein sequence ID" value="CAK0874560.1"/>
    <property type="molecule type" value="Genomic_DNA"/>
</dbReference>
<name>A0ABN9VMU8_9DINO</name>
<protein>
    <submittedName>
        <fullName evidence="2">Uncharacterized protein</fullName>
    </submittedName>
</protein>
<proteinExistence type="predicted"/>
<comment type="caution">
    <text evidence="2">The sequence shown here is derived from an EMBL/GenBank/DDBJ whole genome shotgun (WGS) entry which is preliminary data.</text>
</comment>
<feature type="compositionally biased region" description="Basic and acidic residues" evidence="1">
    <location>
        <begin position="1"/>
        <end position="10"/>
    </location>
</feature>
<sequence length="215" mass="22721">MDGQDRRRGAQAEGGQGSRQGRQRQRRQAARNGRQEAGDRRVGGGAGQAGAPRRGGAQNAHRRRLRHLAGAAHLAHGRTDARGEPGLQRRGPGSAREGEAGSQEWQQRLRQAEDVGPLLARVRRDDSGRGGEGSGGHGVGRSSSSRSEVLRGGDLEAQGARGDVGSDRVLQGEAPERQEQGRRGASEGAVPHLPRARPGEADHCGHQDRAGRPEG</sequence>
<reference evidence="2" key="1">
    <citation type="submission" date="2023-10" db="EMBL/GenBank/DDBJ databases">
        <authorList>
            <person name="Chen Y."/>
            <person name="Shah S."/>
            <person name="Dougan E. K."/>
            <person name="Thang M."/>
            <person name="Chan C."/>
        </authorList>
    </citation>
    <scope>NUCLEOTIDE SEQUENCE [LARGE SCALE GENOMIC DNA]</scope>
</reference>
<dbReference type="Proteomes" id="UP001189429">
    <property type="component" value="Unassembled WGS sequence"/>
</dbReference>
<organism evidence="2 3">
    <name type="scientific">Prorocentrum cordatum</name>
    <dbReference type="NCBI Taxonomy" id="2364126"/>
    <lineage>
        <taxon>Eukaryota</taxon>
        <taxon>Sar</taxon>
        <taxon>Alveolata</taxon>
        <taxon>Dinophyceae</taxon>
        <taxon>Prorocentrales</taxon>
        <taxon>Prorocentraceae</taxon>
        <taxon>Prorocentrum</taxon>
    </lineage>
</organism>
<evidence type="ECO:0000256" key="1">
    <source>
        <dbReference type="SAM" id="MobiDB-lite"/>
    </source>
</evidence>
<evidence type="ECO:0000313" key="3">
    <source>
        <dbReference type="Proteomes" id="UP001189429"/>
    </source>
</evidence>
<feature type="compositionally biased region" description="Basic and acidic residues" evidence="1">
    <location>
        <begin position="197"/>
        <end position="215"/>
    </location>
</feature>
<evidence type="ECO:0000313" key="2">
    <source>
        <dbReference type="EMBL" id="CAK0874560.1"/>
    </source>
</evidence>
<keyword evidence="3" id="KW-1185">Reference proteome</keyword>
<feature type="compositionally biased region" description="Basic and acidic residues" evidence="1">
    <location>
        <begin position="33"/>
        <end position="42"/>
    </location>
</feature>
<feature type="region of interest" description="Disordered" evidence="1">
    <location>
        <begin position="1"/>
        <end position="215"/>
    </location>
</feature>
<feature type="non-terminal residue" evidence="2">
    <location>
        <position position="215"/>
    </location>
</feature>